<sequence>MLQQILTDMYIDPDVLEALNEEQKKVLFLKMREEQVRRWKEREEKEGKEGRMEKTQTKKGPCKSVSWLLGRDGDVHVYVIGETDEFKSSKLILSELREQNRTDLNRANSSPSNRTVQPAADPGIELLLTKTEKMSALPDPRKQDSDSDQSLEDPKDDSDSSDSTDSTSSHSNMGVYRPHTTNTHTFVTDRLNSLNLQRSAKEQLSVNVKPRPLATPSQERGVVNEQVTCNSYGSRVAQLRMNFNTPNAKPSSPCVKPPVPVKPAHLLAPAPAR</sequence>
<proteinExistence type="predicted"/>
<evidence type="ECO:0000256" key="2">
    <source>
        <dbReference type="SAM" id="MobiDB-lite"/>
    </source>
</evidence>
<accession>A0A4W4FZR3</accession>
<protein>
    <recommendedName>
        <fullName evidence="5">SH2 domain-containing protein</fullName>
    </recommendedName>
</protein>
<dbReference type="PANTHER" id="PTHR14388">
    <property type="entry name" value="T CELL-SPECIFIC ADAPTER PROTEIN TSAD"/>
    <property type="match status" value="1"/>
</dbReference>
<evidence type="ECO:0000256" key="1">
    <source>
        <dbReference type="ARBA" id="ARBA00022999"/>
    </source>
</evidence>
<dbReference type="OMA" id="LQDMWVE"/>
<dbReference type="GeneTree" id="ENSGT00940000161678"/>
<reference evidence="4" key="2">
    <citation type="journal article" date="2017" name="Sci. Adv.">
        <title>A tail of two voltages: Proteomic comparison of the three electric organs of the electric eel.</title>
        <authorList>
            <person name="Traeger L.L."/>
            <person name="Sabat G."/>
            <person name="Barrett-Wilt G.A."/>
            <person name="Wells G.B."/>
            <person name="Sussman M.R."/>
        </authorList>
    </citation>
    <scope>NUCLEOTIDE SEQUENCE [LARGE SCALE GENOMIC DNA]</scope>
</reference>
<evidence type="ECO:0000313" key="4">
    <source>
        <dbReference type="Proteomes" id="UP000314983"/>
    </source>
</evidence>
<gene>
    <name evidence="3" type="primary">zgc:92242</name>
</gene>
<feature type="compositionally biased region" description="Polar residues" evidence="2">
    <location>
        <begin position="105"/>
        <end position="116"/>
    </location>
</feature>
<evidence type="ECO:0000313" key="3">
    <source>
        <dbReference type="Ensembl" id="ENSEEEP00000029842.2"/>
    </source>
</evidence>
<feature type="region of interest" description="Disordered" evidence="2">
    <location>
        <begin position="102"/>
        <end position="180"/>
    </location>
</feature>
<dbReference type="Ensembl" id="ENSEEET00000030190.2">
    <property type="protein sequence ID" value="ENSEEEP00000029842.2"/>
    <property type="gene ID" value="ENSEEEG00000014301.2"/>
</dbReference>
<keyword evidence="4" id="KW-1185">Reference proteome</keyword>
<dbReference type="AlphaFoldDB" id="A0A4W4FZR3"/>
<evidence type="ECO:0008006" key="5">
    <source>
        <dbReference type="Google" id="ProtNLM"/>
    </source>
</evidence>
<dbReference type="PANTHER" id="PTHR14388:SF5">
    <property type="entry name" value="SH2 DOMAIN-CONTAINING PROTEIN 4A"/>
    <property type="match status" value="1"/>
</dbReference>
<name>A0A4W4FZR3_ELEEL</name>
<dbReference type="GO" id="GO:0005737">
    <property type="term" value="C:cytoplasm"/>
    <property type="evidence" value="ECO:0007669"/>
    <property type="project" value="TreeGrafter"/>
</dbReference>
<reference evidence="4" key="1">
    <citation type="journal article" date="2014" name="Science">
        <title>Nonhuman genetics. Genomic basis for the convergent evolution of electric organs.</title>
        <authorList>
            <person name="Gallant J.R."/>
            <person name="Traeger L.L."/>
            <person name="Volkening J.D."/>
            <person name="Moffett H."/>
            <person name="Chen P.H."/>
            <person name="Novina C.D."/>
            <person name="Phillips G.N.Jr."/>
            <person name="Anand R."/>
            <person name="Wells G.B."/>
            <person name="Pinch M."/>
            <person name="Guth R."/>
            <person name="Unguez G.A."/>
            <person name="Albert J.S."/>
            <person name="Zakon H.H."/>
            <person name="Samanta M.P."/>
            <person name="Sussman M.R."/>
        </authorList>
    </citation>
    <scope>NUCLEOTIDE SEQUENCE [LARGE SCALE GENOMIC DNA]</scope>
</reference>
<reference evidence="3" key="4">
    <citation type="submission" date="2025-08" db="UniProtKB">
        <authorList>
            <consortium name="Ensembl"/>
        </authorList>
    </citation>
    <scope>IDENTIFICATION</scope>
</reference>
<reference evidence="3" key="5">
    <citation type="submission" date="2025-09" db="UniProtKB">
        <authorList>
            <consortium name="Ensembl"/>
        </authorList>
    </citation>
    <scope>IDENTIFICATION</scope>
</reference>
<feature type="compositionally biased region" description="Basic and acidic residues" evidence="2">
    <location>
        <begin position="38"/>
        <end position="56"/>
    </location>
</feature>
<dbReference type="Proteomes" id="UP000314983">
    <property type="component" value="Chromosome 2"/>
</dbReference>
<feature type="compositionally biased region" description="Acidic residues" evidence="2">
    <location>
        <begin position="146"/>
        <end position="162"/>
    </location>
</feature>
<keyword evidence="1" id="KW-0727">SH2 domain</keyword>
<organism evidence="3 4">
    <name type="scientific">Electrophorus electricus</name>
    <name type="common">Electric eel</name>
    <name type="synonym">Gymnotus electricus</name>
    <dbReference type="NCBI Taxonomy" id="8005"/>
    <lineage>
        <taxon>Eukaryota</taxon>
        <taxon>Metazoa</taxon>
        <taxon>Chordata</taxon>
        <taxon>Craniata</taxon>
        <taxon>Vertebrata</taxon>
        <taxon>Euteleostomi</taxon>
        <taxon>Actinopterygii</taxon>
        <taxon>Neopterygii</taxon>
        <taxon>Teleostei</taxon>
        <taxon>Ostariophysi</taxon>
        <taxon>Gymnotiformes</taxon>
        <taxon>Gymnotoidei</taxon>
        <taxon>Gymnotidae</taxon>
        <taxon>Electrophorus</taxon>
    </lineage>
</organism>
<feature type="region of interest" description="Disordered" evidence="2">
    <location>
        <begin position="38"/>
        <end position="61"/>
    </location>
</feature>
<reference evidence="3" key="3">
    <citation type="submission" date="2020-05" db="EMBL/GenBank/DDBJ databases">
        <title>Electrophorus electricus (electric eel) genome, fEleEle1, primary haplotype.</title>
        <authorList>
            <person name="Myers G."/>
            <person name="Meyer A."/>
            <person name="Fedrigo O."/>
            <person name="Formenti G."/>
            <person name="Rhie A."/>
            <person name="Tracey A."/>
            <person name="Sims Y."/>
            <person name="Jarvis E.D."/>
        </authorList>
    </citation>
    <scope>NUCLEOTIDE SEQUENCE [LARGE SCALE GENOMIC DNA]</scope>
</reference>